<dbReference type="HOGENOM" id="CLU_1068936_0_0_3"/>
<name>K9WEG2_9CYAN</name>
<evidence type="ECO:0000313" key="1">
    <source>
        <dbReference type="EMBL" id="AFZ18583.1"/>
    </source>
</evidence>
<evidence type="ECO:0000313" key="2">
    <source>
        <dbReference type="Proteomes" id="UP000010471"/>
    </source>
</evidence>
<dbReference type="AlphaFoldDB" id="K9WEG2"/>
<keyword evidence="2" id="KW-1185">Reference proteome</keyword>
<protein>
    <submittedName>
        <fullName evidence="1">Uncharacterized protein</fullName>
    </submittedName>
</protein>
<dbReference type="RefSeq" id="WP_015182732.1">
    <property type="nucleotide sequence ID" value="NC_019738.1"/>
</dbReference>
<dbReference type="STRING" id="1173027.Mic7113_2800"/>
<reference evidence="1 2" key="1">
    <citation type="submission" date="2012-06" db="EMBL/GenBank/DDBJ databases">
        <title>Finished chromosome of genome of Microcoleus sp. PCC 7113.</title>
        <authorList>
            <consortium name="US DOE Joint Genome Institute"/>
            <person name="Gugger M."/>
            <person name="Coursin T."/>
            <person name="Rippka R."/>
            <person name="Tandeau De Marsac N."/>
            <person name="Huntemann M."/>
            <person name="Wei C.-L."/>
            <person name="Han J."/>
            <person name="Detter J.C."/>
            <person name="Han C."/>
            <person name="Tapia R."/>
            <person name="Chen A."/>
            <person name="Kyrpides N."/>
            <person name="Mavromatis K."/>
            <person name="Markowitz V."/>
            <person name="Szeto E."/>
            <person name="Ivanova N."/>
            <person name="Pagani I."/>
            <person name="Pati A."/>
            <person name="Goodwin L."/>
            <person name="Nordberg H.P."/>
            <person name="Cantor M.N."/>
            <person name="Hua S.X."/>
            <person name="Woyke T."/>
            <person name="Kerfeld C.A."/>
        </authorList>
    </citation>
    <scope>NUCLEOTIDE SEQUENCE [LARGE SCALE GENOMIC DNA]</scope>
    <source>
        <strain evidence="1 2">PCC 7113</strain>
    </source>
</reference>
<organism evidence="1 2">
    <name type="scientific">Allocoleopsis franciscana PCC 7113</name>
    <dbReference type="NCBI Taxonomy" id="1173027"/>
    <lineage>
        <taxon>Bacteria</taxon>
        <taxon>Bacillati</taxon>
        <taxon>Cyanobacteriota</taxon>
        <taxon>Cyanophyceae</taxon>
        <taxon>Coleofasciculales</taxon>
        <taxon>Coleofasciculaceae</taxon>
        <taxon>Allocoleopsis</taxon>
        <taxon>Allocoleopsis franciscana</taxon>
    </lineage>
</organism>
<sequence length="246" mass="28561">MLTATEDSIRSLSEKNSENIINSLDSAKILLEQLYESGEGQFSREEILDDLMKLVEISERIKSTGNLGEKIEIFFGEYQTLSNQLKTKYNDFLPSRVVKKLETEEKYMEGFKRLLIAQEYMLQAFDDKYLVDQAGKLYTGMVKLSEVLEQYIFFSPDWLIEIVKKIPLAILSDPTLQPEQPGISQEVVNYLTALKNTSRGVLWQIYNYKKEKKHTVGELLNWLEIAPSWAGNDFEECLEYVNRTRK</sequence>
<dbReference type="eggNOG" id="ENOG5032QVD">
    <property type="taxonomic scope" value="Bacteria"/>
</dbReference>
<dbReference type="OrthoDB" id="462803at2"/>
<proteinExistence type="predicted"/>
<dbReference type="EMBL" id="CP003630">
    <property type="protein sequence ID" value="AFZ18583.1"/>
    <property type="molecule type" value="Genomic_DNA"/>
</dbReference>
<dbReference type="KEGG" id="mic:Mic7113_2800"/>
<accession>K9WEG2</accession>
<dbReference type="Proteomes" id="UP000010471">
    <property type="component" value="Chromosome"/>
</dbReference>
<gene>
    <name evidence="1" type="ORF">Mic7113_2800</name>
</gene>